<dbReference type="AlphaFoldDB" id="A0A7J8DMY1"/>
<evidence type="ECO:0000313" key="3">
    <source>
        <dbReference type="Proteomes" id="UP000593571"/>
    </source>
</evidence>
<protein>
    <submittedName>
        <fullName evidence="2">Zinc finger NFX1-type containing 1</fullName>
    </submittedName>
</protein>
<reference evidence="2 3" key="1">
    <citation type="journal article" date="2020" name="Nature">
        <title>Six reference-quality genomes reveal evolution of bat adaptations.</title>
        <authorList>
            <person name="Jebb D."/>
            <person name="Huang Z."/>
            <person name="Pippel M."/>
            <person name="Hughes G.M."/>
            <person name="Lavrichenko K."/>
            <person name="Devanna P."/>
            <person name="Winkler S."/>
            <person name="Jermiin L.S."/>
            <person name="Skirmuntt E.C."/>
            <person name="Katzourakis A."/>
            <person name="Burkitt-Gray L."/>
            <person name="Ray D.A."/>
            <person name="Sullivan K.A.M."/>
            <person name="Roscito J.G."/>
            <person name="Kirilenko B.M."/>
            <person name="Davalos L.M."/>
            <person name="Corthals A.P."/>
            <person name="Power M.L."/>
            <person name="Jones G."/>
            <person name="Ransome R.D."/>
            <person name="Dechmann D.K.N."/>
            <person name="Locatelli A.G."/>
            <person name="Puechmaille S.J."/>
            <person name="Fedrigo O."/>
            <person name="Jarvis E.D."/>
            <person name="Hiller M."/>
            <person name="Vernes S.C."/>
            <person name="Myers E.W."/>
            <person name="Teeling E.C."/>
        </authorList>
    </citation>
    <scope>NUCLEOTIDE SEQUENCE [LARGE SCALE GENOMIC DNA]</scope>
    <source>
        <strain evidence="2">MRouAeg1</strain>
        <tissue evidence="2">Muscle</tissue>
    </source>
</reference>
<feature type="compositionally biased region" description="Basic and acidic residues" evidence="1">
    <location>
        <begin position="77"/>
        <end position="115"/>
    </location>
</feature>
<comment type="caution">
    <text evidence="2">The sequence shown here is derived from an EMBL/GenBank/DDBJ whole genome shotgun (WGS) entry which is preliminary data.</text>
</comment>
<gene>
    <name evidence="2" type="ORF">HJG63_021317</name>
</gene>
<feature type="region of interest" description="Disordered" evidence="1">
    <location>
        <begin position="1"/>
        <end position="123"/>
    </location>
</feature>
<keyword evidence="3" id="KW-1185">Reference proteome</keyword>
<accession>A0A7J8DMY1</accession>
<dbReference type="Proteomes" id="UP000593571">
    <property type="component" value="Unassembled WGS sequence"/>
</dbReference>
<evidence type="ECO:0000313" key="2">
    <source>
        <dbReference type="EMBL" id="KAF6424346.1"/>
    </source>
</evidence>
<dbReference type="EMBL" id="JACASE010000012">
    <property type="protein sequence ID" value="KAF6424346.1"/>
    <property type="molecule type" value="Genomic_DNA"/>
</dbReference>
<feature type="compositionally biased region" description="Low complexity" evidence="1">
    <location>
        <begin position="30"/>
        <end position="42"/>
    </location>
</feature>
<sequence length="155" mass="17649">MEGRRPCPDARPRNPHTNHRGPMDGELPPRARNQANNPPANALRGGTNEPRRFPRANHPPIPSRQREERFAAMGRNPHQERRNHERHGHDEPRGQRHGQENDTRRRNGNQEERNRSLKPSTFLVATGSSAAMATSMRLVIAEEPCRGAHVPSVRR</sequence>
<evidence type="ECO:0000256" key="1">
    <source>
        <dbReference type="SAM" id="MobiDB-lite"/>
    </source>
</evidence>
<organism evidence="2 3">
    <name type="scientific">Rousettus aegyptiacus</name>
    <name type="common">Egyptian fruit bat</name>
    <name type="synonym">Pteropus aegyptiacus</name>
    <dbReference type="NCBI Taxonomy" id="9407"/>
    <lineage>
        <taxon>Eukaryota</taxon>
        <taxon>Metazoa</taxon>
        <taxon>Chordata</taxon>
        <taxon>Craniata</taxon>
        <taxon>Vertebrata</taxon>
        <taxon>Euteleostomi</taxon>
        <taxon>Mammalia</taxon>
        <taxon>Eutheria</taxon>
        <taxon>Laurasiatheria</taxon>
        <taxon>Chiroptera</taxon>
        <taxon>Yinpterochiroptera</taxon>
        <taxon>Pteropodoidea</taxon>
        <taxon>Pteropodidae</taxon>
        <taxon>Rousettinae</taxon>
        <taxon>Rousettus</taxon>
    </lineage>
</organism>
<proteinExistence type="predicted"/>
<name>A0A7J8DMY1_ROUAE</name>
<feature type="compositionally biased region" description="Basic and acidic residues" evidence="1">
    <location>
        <begin position="1"/>
        <end position="12"/>
    </location>
</feature>